<dbReference type="InterPro" id="IPR032466">
    <property type="entry name" value="Metal_Hydrolase"/>
</dbReference>
<evidence type="ECO:0000259" key="1">
    <source>
        <dbReference type="Pfam" id="PF04909"/>
    </source>
</evidence>
<gene>
    <name evidence="2" type="ORF">ACFSXZ_08690</name>
</gene>
<proteinExistence type="predicted"/>
<dbReference type="PANTHER" id="PTHR35563">
    <property type="entry name" value="BARREL METAL-DEPENDENT HYDROLASE, PUTATIVE (AFU_ORTHOLOGUE AFUA_1G16240)-RELATED"/>
    <property type="match status" value="1"/>
</dbReference>
<accession>A0ABW5FUN3</accession>
<dbReference type="SUPFAM" id="SSF51556">
    <property type="entry name" value="Metallo-dependent hydrolases"/>
    <property type="match status" value="1"/>
</dbReference>
<protein>
    <submittedName>
        <fullName evidence="2">Amidohydrolase family protein</fullName>
    </submittedName>
</protein>
<dbReference type="Pfam" id="PF04909">
    <property type="entry name" value="Amidohydro_2"/>
    <property type="match status" value="1"/>
</dbReference>
<dbReference type="InterPro" id="IPR052358">
    <property type="entry name" value="Aro_Compnd_Degr_Hydrolases"/>
</dbReference>
<dbReference type="InterPro" id="IPR006680">
    <property type="entry name" value="Amidohydro-rel"/>
</dbReference>
<evidence type="ECO:0000313" key="2">
    <source>
        <dbReference type="EMBL" id="MFD2416406.1"/>
    </source>
</evidence>
<comment type="caution">
    <text evidence="2">The sequence shown here is derived from an EMBL/GenBank/DDBJ whole genome shotgun (WGS) entry which is preliminary data.</text>
</comment>
<evidence type="ECO:0000313" key="3">
    <source>
        <dbReference type="Proteomes" id="UP001597417"/>
    </source>
</evidence>
<organism evidence="2 3">
    <name type="scientific">Amycolatopsis pigmentata</name>
    <dbReference type="NCBI Taxonomy" id="450801"/>
    <lineage>
        <taxon>Bacteria</taxon>
        <taxon>Bacillati</taxon>
        <taxon>Actinomycetota</taxon>
        <taxon>Actinomycetes</taxon>
        <taxon>Pseudonocardiales</taxon>
        <taxon>Pseudonocardiaceae</taxon>
        <taxon>Amycolatopsis</taxon>
    </lineage>
</organism>
<dbReference type="Gene3D" id="3.20.20.140">
    <property type="entry name" value="Metal-dependent hydrolases"/>
    <property type="match status" value="1"/>
</dbReference>
<feature type="domain" description="Amidohydrolase-related" evidence="1">
    <location>
        <begin position="12"/>
        <end position="271"/>
    </location>
</feature>
<sequence length="288" mass="32076">MSFDLEPDDVFDGQAHIWADATPERPWRPEWFSRAHRFPALGGKELLAMMDDAGVGRAVLVQPSWAGDDNDVVIEAAERHPGRFVVMARVPVDRASGEPMLEAFAEHPAIFGVRLTFHRPEMQAWLTDGTTDWLWPELAAHGLAAMVYAPGRNPELRRIARRNPGLRLAVDTLGLTLTMRDDEIEAPVRDLEIFADVPNVVVKATALPGYVSDGYPFASLAPRLRFLFDTLGKDRVLWASDLTRVPHPYRSIVTFAADLGVLSDDEITAFMGRSLANWLSPGRPNTDR</sequence>
<dbReference type="Proteomes" id="UP001597417">
    <property type="component" value="Unassembled WGS sequence"/>
</dbReference>
<name>A0ABW5FUN3_9PSEU</name>
<keyword evidence="3" id="KW-1185">Reference proteome</keyword>
<reference evidence="3" key="1">
    <citation type="journal article" date="2019" name="Int. J. Syst. Evol. Microbiol.">
        <title>The Global Catalogue of Microorganisms (GCM) 10K type strain sequencing project: providing services to taxonomists for standard genome sequencing and annotation.</title>
        <authorList>
            <consortium name="The Broad Institute Genomics Platform"/>
            <consortium name="The Broad Institute Genome Sequencing Center for Infectious Disease"/>
            <person name="Wu L."/>
            <person name="Ma J."/>
        </authorList>
    </citation>
    <scope>NUCLEOTIDE SEQUENCE [LARGE SCALE GENOMIC DNA]</scope>
    <source>
        <strain evidence="3">CGMCC 4.7645</strain>
    </source>
</reference>
<dbReference type="PANTHER" id="PTHR35563:SF2">
    <property type="entry name" value="BARREL METAL-DEPENDENT HYDROLASE, PUTATIVE (AFU_ORTHOLOGUE AFUA_1G16240)-RELATED"/>
    <property type="match status" value="1"/>
</dbReference>
<dbReference type="RefSeq" id="WP_378263164.1">
    <property type="nucleotide sequence ID" value="NZ_JBHUKR010000006.1"/>
</dbReference>
<dbReference type="EMBL" id="JBHUKR010000006">
    <property type="protein sequence ID" value="MFD2416406.1"/>
    <property type="molecule type" value="Genomic_DNA"/>
</dbReference>